<gene>
    <name evidence="5" type="ordered locus">Deipr_0772</name>
</gene>
<feature type="domain" description="DJ-1/PfpI" evidence="4">
    <location>
        <begin position="30"/>
        <end position="225"/>
    </location>
</feature>
<dbReference type="RefSeq" id="WP_013614537.1">
    <property type="nucleotide sequence ID" value="NC_015161.1"/>
</dbReference>
<evidence type="ECO:0000256" key="2">
    <source>
        <dbReference type="ARBA" id="ARBA00023239"/>
    </source>
</evidence>
<reference evidence="5 6" key="2">
    <citation type="journal article" date="2012" name="Stand. Genomic Sci.">
        <title>Complete genome sequence of the orange-red pigmented, radioresistant Deinococcus proteolyticus type strain (MRP(T)).</title>
        <authorList>
            <person name="Copeland A."/>
            <person name="Zeytun A."/>
            <person name="Yassawong M."/>
            <person name="Nolan M."/>
            <person name="Lucas S."/>
            <person name="Hammon N."/>
            <person name="Deshpande S."/>
            <person name="Cheng J.F."/>
            <person name="Han C."/>
            <person name="Tapia R."/>
            <person name="Goodwin L.A."/>
            <person name="Pitluck S."/>
            <person name="Mavromatis K."/>
            <person name="Liolios K."/>
            <person name="Pagani I."/>
            <person name="Ivanova N."/>
            <person name="Mikhailova N."/>
            <person name="Pati A."/>
            <person name="Chen A."/>
            <person name="Palaniappan K."/>
            <person name="Land M."/>
            <person name="Hauser L."/>
            <person name="Jeffries C.D."/>
            <person name="Brambilla E.M."/>
            <person name="Rohde M."/>
            <person name="Sikorski J."/>
            <person name="Pukall R."/>
            <person name="Goker M."/>
            <person name="Detter J.C."/>
            <person name="Woyke T."/>
            <person name="Bristow J."/>
            <person name="Eisen J.A."/>
            <person name="Markowitz V."/>
            <person name="Hugenholtz P."/>
            <person name="Kyrpides N.C."/>
            <person name="Klenk H.P."/>
            <person name="Lapidus A."/>
        </authorList>
    </citation>
    <scope>NUCLEOTIDE SEQUENCE [LARGE SCALE GENOMIC DNA]</scope>
    <source>
        <strain evidence="6">ATCC 35074 / DSM 20540 / JCM 6276 / NBRC 101906 / NCIMB 13154 / VKM Ac-1939 / CCM 2703 / MRP</strain>
    </source>
</reference>
<dbReference type="InterPro" id="IPR002818">
    <property type="entry name" value="DJ-1/PfpI"/>
</dbReference>
<accession>F0RLT9</accession>
<dbReference type="SUPFAM" id="SSF52317">
    <property type="entry name" value="Class I glutamine amidotransferase-like"/>
    <property type="match status" value="1"/>
</dbReference>
<protein>
    <submittedName>
        <fullName evidence="5">ThiJ/PfpI domain-containing protein</fullName>
    </submittedName>
</protein>
<comment type="similarity">
    <text evidence="3">Belongs to the peptidase C56 family. HSP31-like subfamily.</text>
</comment>
<dbReference type="InterPro" id="IPR029062">
    <property type="entry name" value="Class_I_gatase-like"/>
</dbReference>
<name>F0RLT9_DEIPM</name>
<dbReference type="InterPro" id="IPR050325">
    <property type="entry name" value="Prot/Nucl_acid_deglycase"/>
</dbReference>
<dbReference type="PANTHER" id="PTHR48094:SF11">
    <property type="entry name" value="GLUTATHIONE-INDEPENDENT GLYOXALASE HSP31-RELATED"/>
    <property type="match status" value="1"/>
</dbReference>
<evidence type="ECO:0000256" key="3">
    <source>
        <dbReference type="ARBA" id="ARBA00038493"/>
    </source>
</evidence>
<dbReference type="GO" id="GO:0019172">
    <property type="term" value="F:glyoxalase III activity"/>
    <property type="evidence" value="ECO:0007669"/>
    <property type="project" value="TreeGrafter"/>
</dbReference>
<keyword evidence="6" id="KW-1185">Reference proteome</keyword>
<dbReference type="eggNOG" id="COG0693">
    <property type="taxonomic scope" value="Bacteria"/>
</dbReference>
<dbReference type="KEGG" id="dpt:Deipr_0772"/>
<dbReference type="HOGENOM" id="CLU_070319_1_0_0"/>
<reference evidence="6" key="1">
    <citation type="submission" date="2011-02" db="EMBL/GenBank/DDBJ databases">
        <title>The complete sequence of chromosome of Deinococcus proteolyticus DSM 20540.</title>
        <authorList>
            <consortium name="US DOE Joint Genome Institute (JGI-PGF)"/>
            <person name="Lucas S."/>
            <person name="Copeland A."/>
            <person name="Lapidus A."/>
            <person name="Bruce D."/>
            <person name="Goodwin L."/>
            <person name="Pitluck S."/>
            <person name="Kyrpides N."/>
            <person name="Mavromatis K."/>
            <person name="Pagani I."/>
            <person name="Ivanova N."/>
            <person name="Ovchinnikova G."/>
            <person name="Zeytun A."/>
            <person name="Detter J.C."/>
            <person name="Han C."/>
            <person name="Land M."/>
            <person name="Hauser L."/>
            <person name="Markowitz V."/>
            <person name="Cheng J.-F."/>
            <person name="Hugenholtz P."/>
            <person name="Woyke T."/>
            <person name="Wu D."/>
            <person name="Pukall R."/>
            <person name="Steenblock K."/>
            <person name="Brambilla E."/>
            <person name="Klenk H.-P."/>
            <person name="Eisen J.A."/>
        </authorList>
    </citation>
    <scope>NUCLEOTIDE SEQUENCE [LARGE SCALE GENOMIC DNA]</scope>
    <source>
        <strain evidence="6">ATCC 35074 / DSM 20540 / JCM 6276 / NBRC 101906 / NCIMB 13154 / VKM Ac-1939 / CCM 2703 / MRP</strain>
    </source>
</reference>
<sequence>MTTRKKILVAVTNIAKYPEQDRATGLWLAEAVHFVKKMQEAGYDMDYVSPLGGYTPIDPHSLEQADATDWQWYQDHDFMARLGATHRPDELNAADYAAIYYTGGHGTMWDFPEDRGLQALANAIYRDGGYVTAVCHGVVGLLNIQDDQGQPLLQGREVTGFSNEEETLVGLQDAVPFLTEDALKAKGGQYRKAEQPWAEFAVADRRLITGQNPASGGKVAELLLEQLG</sequence>
<dbReference type="Pfam" id="PF01965">
    <property type="entry name" value="DJ-1_PfpI"/>
    <property type="match status" value="1"/>
</dbReference>
<keyword evidence="2" id="KW-0456">Lyase</keyword>
<organism evidence="5 6">
    <name type="scientific">Deinococcus proteolyticus (strain ATCC 35074 / DSM 20540 / JCM 6276 / NBRC 101906 / NCIMB 13154 / VKM Ac-1939 / CCM 2703 / MRP)</name>
    <dbReference type="NCBI Taxonomy" id="693977"/>
    <lineage>
        <taxon>Bacteria</taxon>
        <taxon>Thermotogati</taxon>
        <taxon>Deinococcota</taxon>
        <taxon>Deinococci</taxon>
        <taxon>Deinococcales</taxon>
        <taxon>Deinococcaceae</taxon>
        <taxon>Deinococcus</taxon>
    </lineage>
</organism>
<evidence type="ECO:0000313" key="6">
    <source>
        <dbReference type="Proteomes" id="UP000007718"/>
    </source>
</evidence>
<dbReference type="STRING" id="693977.Deipr_0772"/>
<dbReference type="CDD" id="cd03141">
    <property type="entry name" value="GATase1_Hsp31_like"/>
    <property type="match status" value="1"/>
</dbReference>
<dbReference type="GO" id="GO:0019243">
    <property type="term" value="P:methylglyoxal catabolic process to D-lactate via S-lactoyl-glutathione"/>
    <property type="evidence" value="ECO:0007669"/>
    <property type="project" value="TreeGrafter"/>
</dbReference>
<dbReference type="EMBL" id="CP002536">
    <property type="protein sequence ID" value="ADY25928.1"/>
    <property type="molecule type" value="Genomic_DNA"/>
</dbReference>
<keyword evidence="1" id="KW-0346">Stress response</keyword>
<evidence type="ECO:0000256" key="1">
    <source>
        <dbReference type="ARBA" id="ARBA00023016"/>
    </source>
</evidence>
<dbReference type="Proteomes" id="UP000007718">
    <property type="component" value="Chromosome"/>
</dbReference>
<proteinExistence type="inferred from homology"/>
<dbReference type="OrthoDB" id="9792284at2"/>
<evidence type="ECO:0000259" key="4">
    <source>
        <dbReference type="Pfam" id="PF01965"/>
    </source>
</evidence>
<dbReference type="AlphaFoldDB" id="F0RLT9"/>
<dbReference type="PANTHER" id="PTHR48094">
    <property type="entry name" value="PROTEIN/NUCLEIC ACID DEGLYCASE DJ-1-RELATED"/>
    <property type="match status" value="1"/>
</dbReference>
<dbReference type="Gene3D" id="3.40.50.880">
    <property type="match status" value="1"/>
</dbReference>
<dbReference type="GO" id="GO:0005737">
    <property type="term" value="C:cytoplasm"/>
    <property type="evidence" value="ECO:0007669"/>
    <property type="project" value="TreeGrafter"/>
</dbReference>
<evidence type="ECO:0000313" key="5">
    <source>
        <dbReference type="EMBL" id="ADY25928.1"/>
    </source>
</evidence>